<proteinExistence type="inferred from homology"/>
<dbReference type="SUPFAM" id="SSF52540">
    <property type="entry name" value="P-loop containing nucleoside triphosphate hydrolases"/>
    <property type="match status" value="1"/>
</dbReference>
<keyword evidence="6 8" id="KW-0067">ATP-binding</keyword>
<evidence type="ECO:0000256" key="6">
    <source>
        <dbReference type="ARBA" id="ARBA00022840"/>
    </source>
</evidence>
<protein>
    <recommendedName>
        <fullName evidence="3 8">Replication factor C subunit 1</fullName>
    </recommendedName>
</protein>
<dbReference type="Gene3D" id="3.40.50.10190">
    <property type="entry name" value="BRCT domain"/>
    <property type="match status" value="1"/>
</dbReference>
<dbReference type="Pfam" id="PF08519">
    <property type="entry name" value="RFC1"/>
    <property type="match status" value="1"/>
</dbReference>
<dbReference type="Pfam" id="PF25361">
    <property type="entry name" value="AAA_lid_RFC1"/>
    <property type="match status" value="1"/>
</dbReference>
<dbReference type="GO" id="GO:0003677">
    <property type="term" value="F:DNA binding"/>
    <property type="evidence" value="ECO:0007669"/>
    <property type="project" value="InterPro"/>
</dbReference>
<feature type="compositionally biased region" description="Low complexity" evidence="9">
    <location>
        <begin position="893"/>
        <end position="905"/>
    </location>
</feature>
<dbReference type="Pfam" id="PF00533">
    <property type="entry name" value="BRCT"/>
    <property type="match status" value="1"/>
</dbReference>
<dbReference type="GO" id="GO:0003682">
    <property type="term" value="F:chromatin binding"/>
    <property type="evidence" value="ECO:0007669"/>
    <property type="project" value="EnsemblFungi"/>
</dbReference>
<dbReference type="Gene3D" id="1.10.8.60">
    <property type="match status" value="1"/>
</dbReference>
<evidence type="ECO:0000313" key="11">
    <source>
        <dbReference type="EMBL" id="ODV95932.1"/>
    </source>
</evidence>
<evidence type="ECO:0000256" key="5">
    <source>
        <dbReference type="ARBA" id="ARBA00022741"/>
    </source>
</evidence>
<dbReference type="PIRSF" id="PIRSF036578">
    <property type="entry name" value="RFC1"/>
    <property type="match status" value="1"/>
</dbReference>
<feature type="compositionally biased region" description="Polar residues" evidence="9">
    <location>
        <begin position="340"/>
        <end position="349"/>
    </location>
</feature>
<dbReference type="GO" id="GO:0006298">
    <property type="term" value="P:mismatch repair"/>
    <property type="evidence" value="ECO:0007669"/>
    <property type="project" value="EnsemblFungi"/>
</dbReference>
<dbReference type="SMART" id="SM00292">
    <property type="entry name" value="BRCT"/>
    <property type="match status" value="1"/>
</dbReference>
<feature type="compositionally biased region" description="Low complexity" evidence="9">
    <location>
        <begin position="839"/>
        <end position="848"/>
    </location>
</feature>
<evidence type="ECO:0000256" key="2">
    <source>
        <dbReference type="ARBA" id="ARBA00006116"/>
    </source>
</evidence>
<feature type="compositionally biased region" description="Basic and acidic residues" evidence="9">
    <location>
        <begin position="59"/>
        <end position="83"/>
    </location>
</feature>
<evidence type="ECO:0000313" key="12">
    <source>
        <dbReference type="Proteomes" id="UP000094236"/>
    </source>
</evidence>
<feature type="region of interest" description="Disordered" evidence="9">
    <location>
        <begin position="191"/>
        <end position="210"/>
    </location>
</feature>
<gene>
    <name evidence="11" type="ORF">PACTADRAFT_75131</name>
</gene>
<evidence type="ECO:0000256" key="1">
    <source>
        <dbReference type="ARBA" id="ARBA00004123"/>
    </source>
</evidence>
<dbReference type="SUPFAM" id="SSF52113">
    <property type="entry name" value="BRCT domain"/>
    <property type="match status" value="1"/>
</dbReference>
<feature type="region of interest" description="Disordered" evidence="9">
    <location>
        <begin position="326"/>
        <end position="360"/>
    </location>
</feature>
<dbReference type="InterPro" id="IPR012178">
    <property type="entry name" value="RFC1"/>
</dbReference>
<dbReference type="Gene3D" id="1.20.272.10">
    <property type="match status" value="1"/>
</dbReference>
<dbReference type="PRINTS" id="PR00364">
    <property type="entry name" value="DISEASERSIST"/>
</dbReference>
<keyword evidence="5 8" id="KW-0547">Nucleotide-binding</keyword>
<dbReference type="EMBL" id="KV454013">
    <property type="protein sequence ID" value="ODV95932.1"/>
    <property type="molecule type" value="Genomic_DNA"/>
</dbReference>
<dbReference type="CDD" id="cd18140">
    <property type="entry name" value="HLD_clamp_RFC"/>
    <property type="match status" value="1"/>
</dbReference>
<dbReference type="PANTHER" id="PTHR23389:SF6">
    <property type="entry name" value="REPLICATION FACTOR C SUBUNIT 1"/>
    <property type="match status" value="1"/>
</dbReference>
<feature type="compositionally biased region" description="Polar residues" evidence="9">
    <location>
        <begin position="106"/>
        <end position="115"/>
    </location>
</feature>
<dbReference type="Pfam" id="PF00004">
    <property type="entry name" value="AAA"/>
    <property type="match status" value="1"/>
</dbReference>
<reference evidence="12" key="1">
    <citation type="submission" date="2016-05" db="EMBL/GenBank/DDBJ databases">
        <title>Comparative genomics of biotechnologically important yeasts.</title>
        <authorList>
            <consortium name="DOE Joint Genome Institute"/>
            <person name="Riley R."/>
            <person name="Haridas S."/>
            <person name="Wolfe K.H."/>
            <person name="Lopes M.R."/>
            <person name="Hittinger C.T."/>
            <person name="Goker M."/>
            <person name="Salamov A."/>
            <person name="Wisecaver J."/>
            <person name="Long T.M."/>
            <person name="Aerts A.L."/>
            <person name="Barry K."/>
            <person name="Choi C."/>
            <person name="Clum A."/>
            <person name="Coughlan A.Y."/>
            <person name="Deshpande S."/>
            <person name="Douglass A.P."/>
            <person name="Hanson S.J."/>
            <person name="Klenk H.-P."/>
            <person name="Labutti K."/>
            <person name="Lapidus A."/>
            <person name="Lindquist E."/>
            <person name="Lipzen A."/>
            <person name="Meier-Kolthoff J.P."/>
            <person name="Ohm R.A."/>
            <person name="Otillar R.P."/>
            <person name="Pangilinan J."/>
            <person name="Peng Y."/>
            <person name="Rokas A."/>
            <person name="Rosa C.A."/>
            <person name="Scheuner C."/>
            <person name="Sibirny A.A."/>
            <person name="Slot J.C."/>
            <person name="Stielow J.B."/>
            <person name="Sun H."/>
            <person name="Kurtzman C.P."/>
            <person name="Blackwell M."/>
            <person name="Grigoriev I.V."/>
            <person name="Jeffries T.W."/>
        </authorList>
    </citation>
    <scope>NUCLEOTIDE SEQUENCE [LARGE SCALE GENOMIC DNA]</scope>
    <source>
        <strain evidence="12">NRRL Y-2460</strain>
    </source>
</reference>
<sequence length="915" mass="102581">MVDIREFFGNSQQKQKKRPHARSKKDQDNHDDVQIIEDDQDSPSVKKTKLEPSATESKYFNKEKEGKADVNGKNHDKKSKEVINLDDDDAFNDGDFDEIEARFKSPKTSQSQVKTLSPEKKQQAISGPKKEKPNGTSPIKKPKQEIKSESAIFDKPIVDKQVTAEEILKTIADAQLPDKKDMTGMSFRDFKKQQESLPQPSGSREIPKGRPNCLNGLTVVFTGVLPTLDRPQAEQLAAQYGAKVTKSISSRTSLVVLGNEAGPSKVEKIRKFKIKAIDEDGFIQLISSMPADGGEGEAALKAKKKREEEEAKVLEDAQRMIEEEELKEKEKKEKAKHLQKNSQSRSTGDNVPITADKISDRPDSDRLWTVKYAPTNIAQICGNKGQVGKLQRWLENFEHYRKMGFKEPGPDGSGIFRAVLIHGPPGIGKTTAAHIVAKSLGYDILEKNASDVRSKMLLNSNIKSVLNNTSLVGFFNKDKEGEANHKKFVLIMDEVDGMSSGDHGGVGALSAFCRTTSTPMILICNDKSLPKMRPFDRVTYDLPFRRPSAQEMKSRLMTICLREKIKLDPNIINELVQVSQNDIRQIINTLSSLSRNSNSIGFSNSKEINQNKKVTTTIRPFEITSRLLGNSHLSMNEKSDLFFNDIDFTPLFVHENYINTSRSTDSQISHLEALSKAADCISESDLVNQKIRFSQEWSLLPFFGILSSVLPSSYVTGLNARINFTSYLGQNSKKQKMLRELQNLYYHSSALNTTSPQSEFIDYIPLMQQNLKMSNTEDIDKVIKYMDDYYMTKDDYPIIMEDFQFGKNAFKTDTKIKTAFTKKYNSLVHPVAIFRIGNSVGSGRGVSSEPKPDTDEVIAEDDDVVDETNEDDDDSEGDIKKDKLIKAVKSKSKTAAGNKTTSTTKKNSRAKPKKN</sequence>
<dbReference type="AlphaFoldDB" id="A0A1E4TVZ1"/>
<feature type="domain" description="BRCT" evidence="10">
    <location>
        <begin position="209"/>
        <end position="286"/>
    </location>
</feature>
<dbReference type="SUPFAM" id="SSF48019">
    <property type="entry name" value="post-AAA+ oligomerization domain-like"/>
    <property type="match status" value="1"/>
</dbReference>
<dbReference type="InterPro" id="IPR047854">
    <property type="entry name" value="RFC_lid"/>
</dbReference>
<feature type="compositionally biased region" description="Basic and acidic residues" evidence="9">
    <location>
        <begin position="117"/>
        <end position="133"/>
    </location>
</feature>
<feature type="region of interest" description="Disordered" evidence="9">
    <location>
        <begin position="1"/>
        <end position="154"/>
    </location>
</feature>
<dbReference type="SMART" id="SM00382">
    <property type="entry name" value="AAA"/>
    <property type="match status" value="1"/>
</dbReference>
<dbReference type="OrthoDB" id="446168at2759"/>
<dbReference type="GO" id="GO:0006272">
    <property type="term" value="P:leading strand elongation"/>
    <property type="evidence" value="ECO:0007669"/>
    <property type="project" value="EnsemblFungi"/>
</dbReference>
<dbReference type="InterPro" id="IPR036420">
    <property type="entry name" value="BRCT_dom_sf"/>
</dbReference>
<dbReference type="GO" id="GO:0070914">
    <property type="term" value="P:UV-damage excision repair"/>
    <property type="evidence" value="ECO:0007669"/>
    <property type="project" value="EnsemblFungi"/>
</dbReference>
<dbReference type="InterPro" id="IPR027417">
    <property type="entry name" value="P-loop_NTPase"/>
</dbReference>
<dbReference type="Gene3D" id="3.40.50.300">
    <property type="entry name" value="P-loop containing nucleotide triphosphate hydrolases"/>
    <property type="match status" value="1"/>
</dbReference>
<dbReference type="GO" id="GO:0016887">
    <property type="term" value="F:ATP hydrolysis activity"/>
    <property type="evidence" value="ECO:0007669"/>
    <property type="project" value="InterPro"/>
</dbReference>
<feature type="region of interest" description="Disordered" evidence="9">
    <location>
        <begin position="839"/>
        <end position="915"/>
    </location>
</feature>
<dbReference type="STRING" id="669874.A0A1E4TVZ1"/>
<dbReference type="InterPro" id="IPR001357">
    <property type="entry name" value="BRCT_dom"/>
</dbReference>
<dbReference type="GO" id="GO:1902983">
    <property type="term" value="P:DNA strand elongation involved in mitotic DNA replication"/>
    <property type="evidence" value="ECO:0007669"/>
    <property type="project" value="EnsemblFungi"/>
</dbReference>
<dbReference type="PROSITE" id="PS50172">
    <property type="entry name" value="BRCT"/>
    <property type="match status" value="1"/>
</dbReference>
<dbReference type="InterPro" id="IPR003593">
    <property type="entry name" value="AAA+_ATPase"/>
</dbReference>
<dbReference type="FunFam" id="3.40.50.10190:FF:000001">
    <property type="entry name" value="Replication factor C subunit 1"/>
    <property type="match status" value="1"/>
</dbReference>
<evidence type="ECO:0000256" key="3">
    <source>
        <dbReference type="ARBA" id="ARBA00020401"/>
    </source>
</evidence>
<dbReference type="CDD" id="cd00009">
    <property type="entry name" value="AAA"/>
    <property type="match status" value="1"/>
</dbReference>
<dbReference type="InterPro" id="IPR003959">
    <property type="entry name" value="ATPase_AAA_core"/>
</dbReference>
<feature type="compositionally biased region" description="Basic and acidic residues" evidence="9">
    <location>
        <begin position="24"/>
        <end position="33"/>
    </location>
</feature>
<comment type="subcellular location">
    <subcellularLocation>
        <location evidence="1 8">Nucleus</location>
    </subcellularLocation>
</comment>
<evidence type="ECO:0000256" key="9">
    <source>
        <dbReference type="SAM" id="MobiDB-lite"/>
    </source>
</evidence>
<evidence type="ECO:0000259" key="10">
    <source>
        <dbReference type="PROSITE" id="PS50172"/>
    </source>
</evidence>
<dbReference type="GO" id="GO:0005634">
    <property type="term" value="C:nucleus"/>
    <property type="evidence" value="ECO:0007669"/>
    <property type="project" value="UniProtKB-SubCell"/>
</dbReference>
<dbReference type="GO" id="GO:0005524">
    <property type="term" value="F:ATP binding"/>
    <property type="evidence" value="ECO:0007669"/>
    <property type="project" value="UniProtKB-UniRule"/>
</dbReference>
<comment type="similarity">
    <text evidence="2 8">Belongs to the activator 1 large subunit family.</text>
</comment>
<dbReference type="InterPro" id="IPR013725">
    <property type="entry name" value="DNA_replication_fac_RFC1_C"/>
</dbReference>
<keyword evidence="12" id="KW-1185">Reference proteome</keyword>
<dbReference type="Proteomes" id="UP000094236">
    <property type="component" value="Unassembled WGS sequence"/>
</dbReference>
<feature type="compositionally biased region" description="Basic residues" evidence="9">
    <location>
        <begin position="14"/>
        <end position="23"/>
    </location>
</feature>
<dbReference type="GO" id="GO:0005663">
    <property type="term" value="C:DNA replication factor C complex"/>
    <property type="evidence" value="ECO:0007669"/>
    <property type="project" value="EnsemblFungi"/>
</dbReference>
<dbReference type="FunFam" id="1.10.8.60:FF:000021">
    <property type="entry name" value="Replication factor C subunit 1"/>
    <property type="match status" value="1"/>
</dbReference>
<dbReference type="GO" id="GO:0003689">
    <property type="term" value="F:DNA clamp loader activity"/>
    <property type="evidence" value="ECO:0007669"/>
    <property type="project" value="UniProtKB-UniRule"/>
</dbReference>
<feature type="compositionally biased region" description="Acidic residues" evidence="9">
    <location>
        <begin position="855"/>
        <end position="876"/>
    </location>
</feature>
<dbReference type="InterPro" id="IPR008921">
    <property type="entry name" value="DNA_pol3_clamp-load_cplx_C"/>
</dbReference>
<evidence type="ECO:0000256" key="8">
    <source>
        <dbReference type="PIRNR" id="PIRNR036578"/>
    </source>
</evidence>
<evidence type="ECO:0000256" key="7">
    <source>
        <dbReference type="ARBA" id="ARBA00023242"/>
    </source>
</evidence>
<keyword evidence="7 8" id="KW-0539">Nucleus</keyword>
<dbReference type="FunFam" id="3.40.50.300:FF:000395">
    <property type="entry name" value="Replication factor C subunit 1"/>
    <property type="match status" value="1"/>
</dbReference>
<accession>A0A1E4TVZ1</accession>
<name>A0A1E4TVZ1_PACTA</name>
<organism evidence="11 12">
    <name type="scientific">Pachysolen tannophilus NRRL Y-2460</name>
    <dbReference type="NCBI Taxonomy" id="669874"/>
    <lineage>
        <taxon>Eukaryota</taxon>
        <taxon>Fungi</taxon>
        <taxon>Dikarya</taxon>
        <taxon>Ascomycota</taxon>
        <taxon>Saccharomycotina</taxon>
        <taxon>Pichiomycetes</taxon>
        <taxon>Pachysolenaceae</taxon>
        <taxon>Pachysolen</taxon>
    </lineage>
</organism>
<evidence type="ECO:0000256" key="4">
    <source>
        <dbReference type="ARBA" id="ARBA00022705"/>
    </source>
</evidence>
<feature type="compositionally biased region" description="Basic residues" evidence="9">
    <location>
        <begin position="906"/>
        <end position="915"/>
    </location>
</feature>
<dbReference type="PANTHER" id="PTHR23389">
    <property type="entry name" value="CHROMOSOME TRANSMISSION FIDELITY FACTOR 18"/>
    <property type="match status" value="1"/>
</dbReference>
<keyword evidence="4 8" id="KW-0235">DNA replication</keyword>
<feature type="compositionally biased region" description="Acidic residues" evidence="9">
    <location>
        <begin position="84"/>
        <end position="98"/>
    </location>
</feature>